<evidence type="ECO:0000259" key="15">
    <source>
        <dbReference type="Pfam" id="PF04811"/>
    </source>
</evidence>
<keyword evidence="5" id="KW-0813">Transport</keyword>
<evidence type="ECO:0000256" key="11">
    <source>
        <dbReference type="ARBA" id="ARBA00023136"/>
    </source>
</evidence>
<evidence type="ECO:0000256" key="1">
    <source>
        <dbReference type="ARBA" id="ARBA00004394"/>
    </source>
</evidence>
<evidence type="ECO:0000256" key="12">
    <source>
        <dbReference type="SAM" id="MobiDB-lite"/>
    </source>
</evidence>
<feature type="compositionally biased region" description="Low complexity" evidence="12">
    <location>
        <begin position="171"/>
        <end position="184"/>
    </location>
</feature>
<dbReference type="Pfam" id="PF04811">
    <property type="entry name" value="Sec23_trunk"/>
    <property type="match status" value="1"/>
</dbReference>
<dbReference type="GO" id="GO:0000139">
    <property type="term" value="C:Golgi membrane"/>
    <property type="evidence" value="ECO:0007669"/>
    <property type="project" value="UniProtKB-SubCell"/>
</dbReference>
<keyword evidence="7" id="KW-0256">Endoplasmic reticulum</keyword>
<dbReference type="GO" id="GO:0006886">
    <property type="term" value="P:intracellular protein transport"/>
    <property type="evidence" value="ECO:0007669"/>
    <property type="project" value="InterPro"/>
</dbReference>
<dbReference type="STRING" id="3076.A0A2P6TZT9"/>
<evidence type="ECO:0000259" key="16">
    <source>
        <dbReference type="Pfam" id="PF04815"/>
    </source>
</evidence>
<keyword evidence="9" id="KW-0653">Protein transport</keyword>
<dbReference type="PANTHER" id="PTHR13803:SF39">
    <property type="entry name" value="SECRETORY 24AB, ISOFORM A"/>
    <property type="match status" value="1"/>
</dbReference>
<feature type="compositionally biased region" description="Low complexity" evidence="12">
    <location>
        <begin position="54"/>
        <end position="63"/>
    </location>
</feature>
<evidence type="ECO:0000256" key="10">
    <source>
        <dbReference type="ARBA" id="ARBA00023034"/>
    </source>
</evidence>
<dbReference type="Gene3D" id="3.40.50.410">
    <property type="entry name" value="von Willebrand factor, type A domain"/>
    <property type="match status" value="1"/>
</dbReference>
<reference evidence="18 19" key="1">
    <citation type="journal article" date="2018" name="Plant J.">
        <title>Genome sequences of Chlorella sorokiniana UTEX 1602 and Micractinium conductrix SAG 241.80: implications to maltose excretion by a green alga.</title>
        <authorList>
            <person name="Arriola M.B."/>
            <person name="Velmurugan N."/>
            <person name="Zhang Y."/>
            <person name="Plunkett M.H."/>
            <person name="Hondzo H."/>
            <person name="Barney B.M."/>
        </authorList>
    </citation>
    <scope>NUCLEOTIDE SEQUENCE [LARGE SCALE GENOMIC DNA]</scope>
    <source>
        <strain evidence="19">UTEX 1602</strain>
    </source>
</reference>
<dbReference type="InterPro" id="IPR041742">
    <property type="entry name" value="Sec24-like_trunk_dom"/>
</dbReference>
<evidence type="ECO:0000256" key="3">
    <source>
        <dbReference type="ARBA" id="ARBA00004586"/>
    </source>
</evidence>
<feature type="compositionally biased region" description="Low complexity" evidence="12">
    <location>
        <begin position="90"/>
        <end position="127"/>
    </location>
</feature>
<dbReference type="InterPro" id="IPR007123">
    <property type="entry name" value="Gelsolin-like_dom"/>
</dbReference>
<dbReference type="Pfam" id="PF08033">
    <property type="entry name" value="Sec23_BS"/>
    <property type="match status" value="1"/>
</dbReference>
<dbReference type="InterPro" id="IPR006896">
    <property type="entry name" value="Sec23/24_trunk_dom"/>
</dbReference>
<feature type="domain" description="Zinc finger Sec23/Sec24-type" evidence="14">
    <location>
        <begin position="306"/>
        <end position="344"/>
    </location>
</feature>
<evidence type="ECO:0000259" key="14">
    <source>
        <dbReference type="Pfam" id="PF04810"/>
    </source>
</evidence>
<evidence type="ECO:0000256" key="4">
    <source>
        <dbReference type="ARBA" id="ARBA00008334"/>
    </source>
</evidence>
<dbReference type="GO" id="GO:0008270">
    <property type="term" value="F:zinc ion binding"/>
    <property type="evidence" value="ECO:0007669"/>
    <property type="project" value="InterPro"/>
</dbReference>
<dbReference type="OrthoDB" id="49016at2759"/>
<dbReference type="SUPFAM" id="SSF81995">
    <property type="entry name" value="beta-sandwich domain of Sec23/24"/>
    <property type="match status" value="1"/>
</dbReference>
<dbReference type="SUPFAM" id="SSF82754">
    <property type="entry name" value="C-terminal, gelsolin-like domain of Sec23/24"/>
    <property type="match status" value="1"/>
</dbReference>
<feature type="compositionally biased region" description="Low complexity" evidence="12">
    <location>
        <begin position="137"/>
        <end position="162"/>
    </location>
</feature>
<gene>
    <name evidence="18" type="ORF">C2E21_1632</name>
</gene>
<feature type="domain" description="Gelsolin-like" evidence="13">
    <location>
        <begin position="853"/>
        <end position="899"/>
    </location>
</feature>
<feature type="compositionally biased region" description="Low complexity" evidence="12">
    <location>
        <begin position="16"/>
        <end position="26"/>
    </location>
</feature>
<evidence type="ECO:0000256" key="8">
    <source>
        <dbReference type="ARBA" id="ARBA00022892"/>
    </source>
</evidence>
<accession>A0A2P6TZT9</accession>
<dbReference type="GO" id="GO:0005789">
    <property type="term" value="C:endoplasmic reticulum membrane"/>
    <property type="evidence" value="ECO:0007669"/>
    <property type="project" value="UniProtKB-SubCell"/>
</dbReference>
<dbReference type="Pfam" id="PF04815">
    <property type="entry name" value="Sec23_helical"/>
    <property type="match status" value="1"/>
</dbReference>
<keyword evidence="8" id="KW-0931">ER-Golgi transport</keyword>
<dbReference type="SUPFAM" id="SSF53300">
    <property type="entry name" value="vWA-like"/>
    <property type="match status" value="1"/>
</dbReference>
<organism evidence="18 19">
    <name type="scientific">Chlorella sorokiniana</name>
    <name type="common">Freshwater green alga</name>
    <dbReference type="NCBI Taxonomy" id="3076"/>
    <lineage>
        <taxon>Eukaryota</taxon>
        <taxon>Viridiplantae</taxon>
        <taxon>Chlorophyta</taxon>
        <taxon>core chlorophytes</taxon>
        <taxon>Trebouxiophyceae</taxon>
        <taxon>Chlorellales</taxon>
        <taxon>Chlorellaceae</taxon>
        <taxon>Chlorella clade</taxon>
        <taxon>Chlorella</taxon>
    </lineage>
</organism>
<dbReference type="InterPro" id="IPR006895">
    <property type="entry name" value="Znf_Sec23_Sec24"/>
</dbReference>
<keyword evidence="6" id="KW-0963">Cytoplasm</keyword>
<dbReference type="InterPro" id="IPR029006">
    <property type="entry name" value="ADF-H/Gelsolin-like_dom_sf"/>
</dbReference>
<dbReference type="InterPro" id="IPR036465">
    <property type="entry name" value="vWFA_dom_sf"/>
</dbReference>
<dbReference type="CDD" id="cd01479">
    <property type="entry name" value="Sec24-like"/>
    <property type="match status" value="1"/>
</dbReference>
<evidence type="ECO:0000256" key="6">
    <source>
        <dbReference type="ARBA" id="ARBA00022490"/>
    </source>
</evidence>
<dbReference type="SUPFAM" id="SSF82919">
    <property type="entry name" value="Zn-finger domain of Sec23/24"/>
    <property type="match status" value="1"/>
</dbReference>
<evidence type="ECO:0000256" key="5">
    <source>
        <dbReference type="ARBA" id="ARBA00022448"/>
    </source>
</evidence>
<dbReference type="GO" id="GO:0070971">
    <property type="term" value="C:endoplasmic reticulum exit site"/>
    <property type="evidence" value="ECO:0007669"/>
    <property type="project" value="TreeGrafter"/>
</dbReference>
<comment type="subcellular location">
    <subcellularLocation>
        <location evidence="2">Cytoplasm</location>
    </subcellularLocation>
    <subcellularLocation>
        <location evidence="3">Endoplasmic reticulum membrane</location>
    </subcellularLocation>
    <subcellularLocation>
        <location evidence="1">Golgi apparatus membrane</location>
    </subcellularLocation>
</comment>
<feature type="region of interest" description="Disordered" evidence="12">
    <location>
        <begin position="1"/>
        <end position="184"/>
    </location>
</feature>
<feature type="domain" description="Sec23/Sec24 beta-sandwich" evidence="17">
    <location>
        <begin position="622"/>
        <end position="706"/>
    </location>
</feature>
<dbReference type="InterPro" id="IPR036180">
    <property type="entry name" value="Gelsolin-like_dom_sf"/>
</dbReference>
<dbReference type="InterPro" id="IPR036174">
    <property type="entry name" value="Znf_Sec23_Sec24_sf"/>
</dbReference>
<dbReference type="InterPro" id="IPR050550">
    <property type="entry name" value="SEC23_SEC24_subfamily"/>
</dbReference>
<dbReference type="GO" id="GO:0000149">
    <property type="term" value="F:SNARE binding"/>
    <property type="evidence" value="ECO:0007669"/>
    <property type="project" value="TreeGrafter"/>
</dbReference>
<evidence type="ECO:0000256" key="9">
    <source>
        <dbReference type="ARBA" id="ARBA00022927"/>
    </source>
</evidence>
<dbReference type="InterPro" id="IPR036175">
    <property type="entry name" value="Sec23/24_helical_dom_sf"/>
</dbReference>
<feature type="domain" description="Sec23/Sec24 helical" evidence="16">
    <location>
        <begin position="717"/>
        <end position="827"/>
    </location>
</feature>
<dbReference type="Pfam" id="PF04810">
    <property type="entry name" value="zf-Sec23_Sec24"/>
    <property type="match status" value="1"/>
</dbReference>
<feature type="domain" description="Sec23/Sec24 trunk" evidence="15">
    <location>
        <begin position="381"/>
        <end position="617"/>
    </location>
</feature>
<dbReference type="Gene3D" id="1.20.120.730">
    <property type="entry name" value="Sec23/Sec24 helical domain"/>
    <property type="match status" value="1"/>
</dbReference>
<protein>
    <submittedName>
        <fullName evidence="18">Transport Sec24-like protein</fullName>
    </submittedName>
</protein>
<dbReference type="GO" id="GO:0090110">
    <property type="term" value="P:COPII-coated vesicle cargo loading"/>
    <property type="evidence" value="ECO:0007669"/>
    <property type="project" value="TreeGrafter"/>
</dbReference>
<keyword evidence="10" id="KW-0333">Golgi apparatus</keyword>
<dbReference type="AlphaFoldDB" id="A0A2P6TZT9"/>
<proteinExistence type="inferred from homology"/>
<evidence type="ECO:0000259" key="13">
    <source>
        <dbReference type="Pfam" id="PF00626"/>
    </source>
</evidence>
<evidence type="ECO:0000259" key="17">
    <source>
        <dbReference type="Pfam" id="PF08033"/>
    </source>
</evidence>
<dbReference type="GO" id="GO:0030127">
    <property type="term" value="C:COPII vesicle coat"/>
    <property type="evidence" value="ECO:0007669"/>
    <property type="project" value="InterPro"/>
</dbReference>
<comment type="caution">
    <text evidence="18">The sequence shown here is derived from an EMBL/GenBank/DDBJ whole genome shotgun (WGS) entry which is preliminary data.</text>
</comment>
<dbReference type="SUPFAM" id="SSF81811">
    <property type="entry name" value="Helical domain of Sec23/24"/>
    <property type="match status" value="1"/>
</dbReference>
<sequence length="987" mass="104620">MQPGPGGYPGAPAPYNPYAQQQQGQPGPRPPMAGPGGYQPQQPGLRPPGPPGAVPAAAPRPMGYAPQPVTGAANGFSSAAPPGPKPPQPAGVGMPGAAPAAGVPQAPQQQQAAAAPGLGAPGMLAPGMRPPGPPMMQPGGMPGQPQQPGVPGMQAPGAGVPGMQPPGPPGLGSLRPPGVPSLGAPQPGMGMPGAGYDAGMQAALDKFETLSLGPSAPTMPGQPADGGVNPAAFPRPAGPGGEAQVGPPPAYSHYNCKPEFVRMTSYAVPNSQALKARWHLPYGAVVHPLAELAGPVAVANPSGGPIIRCKRCRTYMNPFMQWMDGGRRYSCNVCSMVNEVPVEYFCTLDAAGRRIDQAERPELCSGSVEYIAPAEYMVRAPMPPTYVFVIDVSFAAAASGMLGAVCATIKESLDLLPGDERTQVAFITFDNTLHFYNLKSTLSVPQQMVVAEIDDPFVPLPDDLLVNLRESRAVVDALLDSLPQSYGRASQVESAMGPALQAAFLVMNHIGGKLLLFQAAAPSLGIGRIKARDNPALYGTDREYSLRTPDDPFYKRFSAEASRFQICVDVFAFGSAYMDLPSLGALPKYTGGQLYYYPGFAAERDGGKLHAELRRNLSRETAWEAVMRIRCSKGLRVSAFFGHFFIRSTDLLALPACDADKSFSVEITHEETLLSGQVAYLQAALLYTNSSGERRIRVHTIAMPVVSELIDLYKTADAGATVALMGKHAVERSFSSKLDDVRSALQQRLVASLREYRMLHMRGTPGGMGAGLSPNALVLPERLKSMPLLTLGLTKTAALRGTGRDVNSDERTAVGHTLMAGSVYNALRTVYPDCYPVYELAGNWGNEGADGRVELPATVPAGLEYFNPAGAYLIDNGRTLILWLGQALPPPFYQQAFGLQGPPQDASGLNPEPVRQGSELSARINAVLGRLRGHKELWQECWTIRQGTPMEAHVMPFLVEDRQAAAGSMGYLDCMQQLQKMLMSKAG</sequence>
<dbReference type="Gene3D" id="3.40.20.10">
    <property type="entry name" value="Severin"/>
    <property type="match status" value="1"/>
</dbReference>
<evidence type="ECO:0000313" key="18">
    <source>
        <dbReference type="EMBL" id="PRW59573.1"/>
    </source>
</evidence>
<comment type="similarity">
    <text evidence="4">Belongs to the SEC23/SEC24 family. SEC24 subfamily.</text>
</comment>
<dbReference type="Gene3D" id="2.60.40.1670">
    <property type="entry name" value="beta-sandwich domain of Sec23/24"/>
    <property type="match status" value="1"/>
</dbReference>
<evidence type="ECO:0000256" key="2">
    <source>
        <dbReference type="ARBA" id="ARBA00004496"/>
    </source>
</evidence>
<evidence type="ECO:0000313" key="19">
    <source>
        <dbReference type="Proteomes" id="UP000239899"/>
    </source>
</evidence>
<dbReference type="Pfam" id="PF00626">
    <property type="entry name" value="Gelsolin"/>
    <property type="match status" value="1"/>
</dbReference>
<dbReference type="PANTHER" id="PTHR13803">
    <property type="entry name" value="SEC24-RELATED PROTEIN"/>
    <property type="match status" value="1"/>
</dbReference>
<dbReference type="EMBL" id="LHPG02000003">
    <property type="protein sequence ID" value="PRW59573.1"/>
    <property type="molecule type" value="Genomic_DNA"/>
</dbReference>
<dbReference type="InterPro" id="IPR012990">
    <property type="entry name" value="Beta-sandwich_Sec23_24"/>
</dbReference>
<name>A0A2P6TZT9_CHLSO</name>
<dbReference type="Gene3D" id="2.30.30.380">
    <property type="entry name" value="Zn-finger domain of Sec23/24"/>
    <property type="match status" value="1"/>
</dbReference>
<dbReference type="Proteomes" id="UP000239899">
    <property type="component" value="Unassembled WGS sequence"/>
</dbReference>
<keyword evidence="19" id="KW-1185">Reference proteome</keyword>
<dbReference type="InterPro" id="IPR006900">
    <property type="entry name" value="Sec23/24_helical_dom"/>
</dbReference>
<evidence type="ECO:0000256" key="7">
    <source>
        <dbReference type="ARBA" id="ARBA00022824"/>
    </source>
</evidence>
<keyword evidence="11" id="KW-0472">Membrane</keyword>